<dbReference type="Proteomes" id="UP000219439">
    <property type="component" value="Unassembled WGS sequence"/>
</dbReference>
<dbReference type="EMBL" id="OBEL01000010">
    <property type="protein sequence ID" value="SNZ21652.1"/>
    <property type="molecule type" value="Genomic_DNA"/>
</dbReference>
<keyword evidence="2" id="KW-1185">Reference proteome</keyword>
<sequence length="56" mass="6336">MKGMCRPGISQIVVKMPAQLTMAGIRAHRKALMISGPKIELTSPRERLVLFFQIQR</sequence>
<dbReference type="AlphaFoldDB" id="A0A285PIU8"/>
<evidence type="ECO:0000313" key="2">
    <source>
        <dbReference type="Proteomes" id="UP000219439"/>
    </source>
</evidence>
<name>A0A285PIU8_9HYPH</name>
<organism evidence="1 2">
    <name type="scientific">Cohaesibacter gelatinilyticus</name>
    <dbReference type="NCBI Taxonomy" id="372072"/>
    <lineage>
        <taxon>Bacteria</taxon>
        <taxon>Pseudomonadati</taxon>
        <taxon>Pseudomonadota</taxon>
        <taxon>Alphaproteobacteria</taxon>
        <taxon>Hyphomicrobiales</taxon>
        <taxon>Cohaesibacteraceae</taxon>
    </lineage>
</organism>
<reference evidence="1 2" key="1">
    <citation type="submission" date="2017-09" db="EMBL/GenBank/DDBJ databases">
        <authorList>
            <person name="Ehlers B."/>
            <person name="Leendertz F.H."/>
        </authorList>
    </citation>
    <scope>NUCLEOTIDE SEQUENCE [LARGE SCALE GENOMIC DNA]</scope>
    <source>
        <strain evidence="1 2">DSM 18289</strain>
    </source>
</reference>
<evidence type="ECO:0000313" key="1">
    <source>
        <dbReference type="EMBL" id="SNZ21652.1"/>
    </source>
</evidence>
<protein>
    <submittedName>
        <fullName evidence="1">Uncharacterized protein</fullName>
    </submittedName>
</protein>
<gene>
    <name evidence="1" type="ORF">SAMN06265368_4777</name>
</gene>
<accession>A0A285PIU8</accession>
<proteinExistence type="predicted"/>